<keyword evidence="4" id="KW-0862">Zinc</keyword>
<keyword evidence="5" id="KW-0560">Oxidoreductase</keyword>
<dbReference type="STRING" id="695939.SAMN00790413_03707"/>
<gene>
    <name evidence="7" type="ORF">SAMN00790413_03707</name>
</gene>
<evidence type="ECO:0000313" key="7">
    <source>
        <dbReference type="EMBL" id="SMB86150.1"/>
    </source>
</evidence>
<comment type="cofactor">
    <cofactor evidence="1">
        <name>Zn(2+)</name>
        <dbReference type="ChEBI" id="CHEBI:29105"/>
    </cofactor>
</comment>
<evidence type="ECO:0000256" key="5">
    <source>
        <dbReference type="ARBA" id="ARBA00023002"/>
    </source>
</evidence>
<dbReference type="InterPro" id="IPR011032">
    <property type="entry name" value="GroES-like_sf"/>
</dbReference>
<dbReference type="SUPFAM" id="SSF50129">
    <property type="entry name" value="GroES-like"/>
    <property type="match status" value="1"/>
</dbReference>
<keyword evidence="8" id="KW-1185">Reference proteome</keyword>
<dbReference type="Gene3D" id="3.90.180.10">
    <property type="entry name" value="Medium-chain alcohol dehydrogenases, catalytic domain"/>
    <property type="match status" value="2"/>
</dbReference>
<evidence type="ECO:0000256" key="1">
    <source>
        <dbReference type="ARBA" id="ARBA00001947"/>
    </source>
</evidence>
<dbReference type="EMBL" id="FWWU01000008">
    <property type="protein sequence ID" value="SMB86150.1"/>
    <property type="molecule type" value="Genomic_DNA"/>
</dbReference>
<dbReference type="GO" id="GO:0046872">
    <property type="term" value="F:metal ion binding"/>
    <property type="evidence" value="ECO:0007669"/>
    <property type="project" value="UniProtKB-KW"/>
</dbReference>
<dbReference type="SUPFAM" id="SSF51735">
    <property type="entry name" value="NAD(P)-binding Rossmann-fold domains"/>
    <property type="match status" value="1"/>
</dbReference>
<protein>
    <submittedName>
        <fullName evidence="7">Alcohol dehydrogenase</fullName>
    </submittedName>
</protein>
<feature type="domain" description="Alcohol dehydrogenase-like C-terminal" evidence="6">
    <location>
        <begin position="137"/>
        <end position="238"/>
    </location>
</feature>
<dbReference type="GO" id="GO:0016491">
    <property type="term" value="F:oxidoreductase activity"/>
    <property type="evidence" value="ECO:0007669"/>
    <property type="project" value="UniProtKB-KW"/>
</dbReference>
<sequence>MRLTITAPGTFVWEPVNPQVPEAGEVWVRTQLSALSLSSELSVIEQGPFPTSLGYQTLGTVEASGPGNTLQCGQRVVTTLGHASAGLHHVSRVWPVPDAVPDRVALAVILGEETHKGIRRVLPERDEQVLVIGAGLLGLLTIFNLTRRGVANVTVVEPDAARRTLAEQFGATAVVPGALPHGTFDVGFECSAAPTGFIEMLSHLRPRGRACVLSDGNWGALVLPPAFHRRELSIVASSDGDDYGVYAAWLWRNIDPLLGQLFEVATTPDALPAAYTHWRNAARPVSGVVQWSL</sequence>
<dbReference type="InterPro" id="IPR036291">
    <property type="entry name" value="NAD(P)-bd_dom_sf"/>
</dbReference>
<dbReference type="AlphaFoldDB" id="A0A1W1UYR7"/>
<dbReference type="PANTHER" id="PTHR43350:SF19">
    <property type="entry name" value="D-GULOSIDE 3-DEHYDROGENASE"/>
    <property type="match status" value="1"/>
</dbReference>
<name>A0A1W1UYR7_9DEIO</name>
<evidence type="ECO:0000256" key="4">
    <source>
        <dbReference type="ARBA" id="ARBA00022833"/>
    </source>
</evidence>
<organism evidence="7 8">
    <name type="scientific">Deinococcus hopiensis KR-140</name>
    <dbReference type="NCBI Taxonomy" id="695939"/>
    <lineage>
        <taxon>Bacteria</taxon>
        <taxon>Thermotogati</taxon>
        <taxon>Deinococcota</taxon>
        <taxon>Deinococci</taxon>
        <taxon>Deinococcales</taxon>
        <taxon>Deinococcaceae</taxon>
        <taxon>Deinococcus</taxon>
    </lineage>
</organism>
<evidence type="ECO:0000256" key="3">
    <source>
        <dbReference type="ARBA" id="ARBA00022723"/>
    </source>
</evidence>
<evidence type="ECO:0000313" key="8">
    <source>
        <dbReference type="Proteomes" id="UP000192582"/>
    </source>
</evidence>
<dbReference type="Proteomes" id="UP000192582">
    <property type="component" value="Unassembled WGS sequence"/>
</dbReference>
<evidence type="ECO:0000256" key="2">
    <source>
        <dbReference type="ARBA" id="ARBA00008072"/>
    </source>
</evidence>
<keyword evidence="3" id="KW-0479">Metal-binding</keyword>
<accession>A0A1W1UYR7</accession>
<dbReference type="InterPro" id="IPR013149">
    <property type="entry name" value="ADH-like_C"/>
</dbReference>
<dbReference type="Gene3D" id="3.40.50.720">
    <property type="entry name" value="NAD(P)-binding Rossmann-like Domain"/>
    <property type="match status" value="1"/>
</dbReference>
<evidence type="ECO:0000259" key="6">
    <source>
        <dbReference type="Pfam" id="PF00107"/>
    </source>
</evidence>
<dbReference type="Pfam" id="PF00107">
    <property type="entry name" value="ADH_zinc_N"/>
    <property type="match status" value="1"/>
</dbReference>
<reference evidence="7 8" key="1">
    <citation type="submission" date="2017-04" db="EMBL/GenBank/DDBJ databases">
        <authorList>
            <person name="Afonso C.L."/>
            <person name="Miller P.J."/>
            <person name="Scott M.A."/>
            <person name="Spackman E."/>
            <person name="Goraichik I."/>
            <person name="Dimitrov K.M."/>
            <person name="Suarez D.L."/>
            <person name="Swayne D.E."/>
        </authorList>
    </citation>
    <scope>NUCLEOTIDE SEQUENCE [LARGE SCALE GENOMIC DNA]</scope>
    <source>
        <strain evidence="7 8">KR-140</strain>
    </source>
</reference>
<proteinExistence type="inferred from homology"/>
<comment type="similarity">
    <text evidence="2">Belongs to the zinc-containing alcohol dehydrogenase family.</text>
</comment>
<dbReference type="PANTHER" id="PTHR43350">
    <property type="entry name" value="NAD-DEPENDENT ALCOHOL DEHYDROGENASE"/>
    <property type="match status" value="1"/>
</dbReference>